<gene>
    <name evidence="1" type="ORF">EYF80_006822</name>
</gene>
<dbReference type="OrthoDB" id="10662836at2759"/>
<dbReference type="AlphaFoldDB" id="A0A4Z2IY11"/>
<organism evidence="1 2">
    <name type="scientific">Liparis tanakae</name>
    <name type="common">Tanaka's snailfish</name>
    <dbReference type="NCBI Taxonomy" id="230148"/>
    <lineage>
        <taxon>Eukaryota</taxon>
        <taxon>Metazoa</taxon>
        <taxon>Chordata</taxon>
        <taxon>Craniata</taxon>
        <taxon>Vertebrata</taxon>
        <taxon>Euteleostomi</taxon>
        <taxon>Actinopterygii</taxon>
        <taxon>Neopterygii</taxon>
        <taxon>Teleostei</taxon>
        <taxon>Neoteleostei</taxon>
        <taxon>Acanthomorphata</taxon>
        <taxon>Eupercaria</taxon>
        <taxon>Perciformes</taxon>
        <taxon>Cottioidei</taxon>
        <taxon>Cottales</taxon>
        <taxon>Liparidae</taxon>
        <taxon>Liparis</taxon>
    </lineage>
</organism>
<comment type="caution">
    <text evidence="1">The sequence shown here is derived from an EMBL/GenBank/DDBJ whole genome shotgun (WGS) entry which is preliminary data.</text>
</comment>
<dbReference type="Proteomes" id="UP000314294">
    <property type="component" value="Unassembled WGS sequence"/>
</dbReference>
<protein>
    <submittedName>
        <fullName evidence="1">Uncharacterized protein</fullName>
    </submittedName>
</protein>
<evidence type="ECO:0000313" key="2">
    <source>
        <dbReference type="Proteomes" id="UP000314294"/>
    </source>
</evidence>
<name>A0A4Z2IY11_9TELE</name>
<dbReference type="EMBL" id="SRLO01000036">
    <property type="protein sequence ID" value="TNN82865.1"/>
    <property type="molecule type" value="Genomic_DNA"/>
</dbReference>
<proteinExistence type="predicted"/>
<reference evidence="1 2" key="1">
    <citation type="submission" date="2019-03" db="EMBL/GenBank/DDBJ databases">
        <title>First draft genome of Liparis tanakae, snailfish: a comprehensive survey of snailfish specific genes.</title>
        <authorList>
            <person name="Kim W."/>
            <person name="Song I."/>
            <person name="Jeong J.-H."/>
            <person name="Kim D."/>
            <person name="Kim S."/>
            <person name="Ryu S."/>
            <person name="Song J.Y."/>
            <person name="Lee S.K."/>
        </authorList>
    </citation>
    <scope>NUCLEOTIDE SEQUENCE [LARGE SCALE GENOMIC DNA]</scope>
    <source>
        <tissue evidence="1">Muscle</tissue>
    </source>
</reference>
<accession>A0A4Z2IY11</accession>
<evidence type="ECO:0000313" key="1">
    <source>
        <dbReference type="EMBL" id="TNN82865.1"/>
    </source>
</evidence>
<keyword evidence="2" id="KW-1185">Reference proteome</keyword>
<sequence>MLWPWMMPILTAERTAAFIPAQGAPTFMMATLMLLWLTTQAGVSCLASSSAITASTPILLPCGPHTRTHTHLISFDEVTQQPAPLVPELVGSSQTAVASDHAQVGDAELHQVAGCLHTTLSGLEVLAAGAADDGAALTSEEDKTLVALQHTVLEIRPYLMNKEDFGAGVETNSDCGSHSSVHT</sequence>